<dbReference type="AlphaFoldDB" id="A0AAD7UN47"/>
<dbReference type="GO" id="GO:0016787">
    <property type="term" value="F:hydrolase activity"/>
    <property type="evidence" value="ECO:0007669"/>
    <property type="project" value="InterPro"/>
</dbReference>
<proteinExistence type="predicted"/>
<evidence type="ECO:0000313" key="4">
    <source>
        <dbReference type="Proteomes" id="UP001230188"/>
    </source>
</evidence>
<gene>
    <name evidence="3" type="ORF">CTAYLR_004369</name>
</gene>
<evidence type="ECO:0000259" key="2">
    <source>
        <dbReference type="Pfam" id="PF00149"/>
    </source>
</evidence>
<dbReference type="InterPro" id="IPR004843">
    <property type="entry name" value="Calcineurin-like_PHP"/>
</dbReference>
<dbReference type="Proteomes" id="UP001230188">
    <property type="component" value="Unassembled WGS sequence"/>
</dbReference>
<dbReference type="Pfam" id="PF00149">
    <property type="entry name" value="Metallophos"/>
    <property type="match status" value="1"/>
</dbReference>
<dbReference type="Gene3D" id="3.60.21.10">
    <property type="match status" value="1"/>
</dbReference>
<keyword evidence="1" id="KW-0732">Signal</keyword>
<evidence type="ECO:0000313" key="3">
    <source>
        <dbReference type="EMBL" id="KAJ8611938.1"/>
    </source>
</evidence>
<feature type="signal peptide" evidence="1">
    <location>
        <begin position="1"/>
        <end position="19"/>
    </location>
</feature>
<dbReference type="InterPro" id="IPR029052">
    <property type="entry name" value="Metallo-depent_PP-like"/>
</dbReference>
<sequence>MWLRLWLVIDGVVALCSLADVVSSTGRWSRIVAIGDIHGDKLALEECLRVAKVVDASGRWTGESGTLVLSLGDILDRGHEDWQCLKLLHRLKNEARASQSDVGMVLGNHELENVRNPRIGDAFVSYEAALDVQRELFPLDDPLEARKKAFAPGGPAASVLADLCGETPIVRIEGDTVFVHAAIDLGDSGEIAEFIQVQRGMRGATDIRVQDLLDTSSLENVIRTVNSCARDLLCADSVQERDRPRYMDDGRGCADPRAADPQILGCNRVVAGHNIQFYGINNNIGGTIYRIDTGMSRFVINGQIAVLELCVDAFSGFAPGLTAADM</sequence>
<dbReference type="SUPFAM" id="SSF56300">
    <property type="entry name" value="Metallo-dependent phosphatases"/>
    <property type="match status" value="1"/>
</dbReference>
<protein>
    <recommendedName>
        <fullName evidence="2">Calcineurin-like phosphoesterase domain-containing protein</fullName>
    </recommendedName>
</protein>
<organism evidence="3 4">
    <name type="scientific">Chrysophaeum taylorii</name>
    <dbReference type="NCBI Taxonomy" id="2483200"/>
    <lineage>
        <taxon>Eukaryota</taxon>
        <taxon>Sar</taxon>
        <taxon>Stramenopiles</taxon>
        <taxon>Ochrophyta</taxon>
        <taxon>Pelagophyceae</taxon>
        <taxon>Pelagomonadales</taxon>
        <taxon>Pelagomonadaceae</taxon>
        <taxon>Chrysophaeum</taxon>
    </lineage>
</organism>
<name>A0AAD7UN47_9STRA</name>
<accession>A0AAD7UN47</accession>
<keyword evidence="4" id="KW-1185">Reference proteome</keyword>
<comment type="caution">
    <text evidence="3">The sequence shown here is derived from an EMBL/GenBank/DDBJ whole genome shotgun (WGS) entry which is preliminary data.</text>
</comment>
<reference evidence="3" key="1">
    <citation type="submission" date="2023-01" db="EMBL/GenBank/DDBJ databases">
        <title>Metagenome sequencing of chrysophaentin producing Chrysophaeum taylorii.</title>
        <authorList>
            <person name="Davison J."/>
            <person name="Bewley C."/>
        </authorList>
    </citation>
    <scope>NUCLEOTIDE SEQUENCE</scope>
    <source>
        <strain evidence="3">NIES-1699</strain>
    </source>
</reference>
<dbReference type="PANTHER" id="PTHR46546">
    <property type="entry name" value="SHEWANELLA-LIKE PROTEIN PHOSPHATASE 1"/>
    <property type="match status" value="1"/>
</dbReference>
<dbReference type="PANTHER" id="PTHR46546:SF4">
    <property type="entry name" value="SHEWANELLA-LIKE PROTEIN PHOSPHATASE 1"/>
    <property type="match status" value="1"/>
</dbReference>
<dbReference type="EMBL" id="JAQMWT010000059">
    <property type="protein sequence ID" value="KAJ8611938.1"/>
    <property type="molecule type" value="Genomic_DNA"/>
</dbReference>
<feature type="domain" description="Calcineurin-like phosphoesterase" evidence="2">
    <location>
        <begin position="30"/>
        <end position="126"/>
    </location>
</feature>
<feature type="chain" id="PRO_5041947089" description="Calcineurin-like phosphoesterase domain-containing protein" evidence="1">
    <location>
        <begin position="20"/>
        <end position="326"/>
    </location>
</feature>
<evidence type="ECO:0000256" key="1">
    <source>
        <dbReference type="SAM" id="SignalP"/>
    </source>
</evidence>